<evidence type="ECO:0000313" key="4">
    <source>
        <dbReference type="Proteomes" id="UP001178507"/>
    </source>
</evidence>
<protein>
    <recommendedName>
        <fullName evidence="2">Peptidase M12A domain-containing protein</fullName>
    </recommendedName>
</protein>
<dbReference type="PROSITE" id="PS51864">
    <property type="entry name" value="ASTACIN"/>
    <property type="match status" value="1"/>
</dbReference>
<reference evidence="3" key="1">
    <citation type="submission" date="2023-08" db="EMBL/GenBank/DDBJ databases">
        <authorList>
            <person name="Chen Y."/>
            <person name="Shah S."/>
            <person name="Dougan E. K."/>
            <person name="Thang M."/>
            <person name="Chan C."/>
        </authorList>
    </citation>
    <scope>NUCLEOTIDE SEQUENCE</scope>
</reference>
<evidence type="ECO:0000256" key="1">
    <source>
        <dbReference type="PROSITE-ProRule" id="PRU01211"/>
    </source>
</evidence>
<evidence type="ECO:0000259" key="2">
    <source>
        <dbReference type="PROSITE" id="PS51864"/>
    </source>
</evidence>
<accession>A0AA36N0T2</accession>
<dbReference type="GO" id="GO:0004222">
    <property type="term" value="F:metalloendopeptidase activity"/>
    <property type="evidence" value="ECO:0007669"/>
    <property type="project" value="InterPro"/>
</dbReference>
<dbReference type="PANTHER" id="PTHR10127">
    <property type="entry name" value="DISCOIDIN, CUB, EGF, LAMININ , AND ZINC METALLOPROTEASE DOMAIN CONTAINING"/>
    <property type="match status" value="1"/>
</dbReference>
<dbReference type="Proteomes" id="UP001178507">
    <property type="component" value="Unassembled WGS sequence"/>
</dbReference>
<organism evidence="3 4">
    <name type="scientific">Effrenium voratum</name>
    <dbReference type="NCBI Taxonomy" id="2562239"/>
    <lineage>
        <taxon>Eukaryota</taxon>
        <taxon>Sar</taxon>
        <taxon>Alveolata</taxon>
        <taxon>Dinophyceae</taxon>
        <taxon>Suessiales</taxon>
        <taxon>Symbiodiniaceae</taxon>
        <taxon>Effrenium</taxon>
    </lineage>
</organism>
<dbReference type="EMBL" id="CAUJNA010002736">
    <property type="protein sequence ID" value="CAJ1394070.1"/>
    <property type="molecule type" value="Genomic_DNA"/>
</dbReference>
<proteinExistence type="predicted"/>
<dbReference type="Gene3D" id="3.40.390.10">
    <property type="entry name" value="Collagenase (Catalytic Domain)"/>
    <property type="match status" value="1"/>
</dbReference>
<evidence type="ECO:0000313" key="3">
    <source>
        <dbReference type="EMBL" id="CAJ1394070.1"/>
    </source>
</evidence>
<name>A0AA36N0T2_9DINO</name>
<gene>
    <name evidence="3" type="ORF">EVOR1521_LOCUS18810</name>
</gene>
<feature type="domain" description="Peptidase M12A" evidence="2">
    <location>
        <begin position="1"/>
        <end position="96"/>
    </location>
</feature>
<feature type="non-terminal residue" evidence="3">
    <location>
        <position position="1"/>
    </location>
</feature>
<dbReference type="AlphaFoldDB" id="A0AA36N0T2"/>
<comment type="caution">
    <text evidence="1">Lacks conserved residue(s) required for the propagation of feature annotation.</text>
</comment>
<dbReference type="Gene3D" id="2.60.120.690">
    <property type="entry name" value="Proprotein convertase subtilisin/kexin type 9"/>
    <property type="match status" value="1"/>
</dbReference>
<dbReference type="InterPro" id="IPR001506">
    <property type="entry name" value="Peptidase_M12A"/>
</dbReference>
<keyword evidence="4" id="KW-1185">Reference proteome</keyword>
<dbReference type="GO" id="GO:0006508">
    <property type="term" value="P:proteolysis"/>
    <property type="evidence" value="ECO:0007669"/>
    <property type="project" value="InterPro"/>
</dbReference>
<feature type="non-terminal residue" evidence="3">
    <location>
        <position position="555"/>
    </location>
</feature>
<comment type="caution">
    <text evidence="3">The sequence shown here is derived from an EMBL/GenBank/DDBJ whole genome shotgun (WGS) entry which is preliminary data.</text>
</comment>
<dbReference type="PANTHER" id="PTHR10127:SF850">
    <property type="entry name" value="METALLOENDOPEPTIDASE"/>
    <property type="match status" value="1"/>
</dbReference>
<sequence>VPDDKKHNFDIAANSYTGRGYDYMSIMHYGRFAFTKNAVAGDLFVGWTLNQLSSFGLDTDDSTLQPRNSMYNGKIGQRGPMSDGDAEQLNDMYQCHKVAVSSEGSPGLGIKWTLDSSSVSAIIEEDWFEVGTGKESMPVACNAGYAATSCTCFQDNGECRGAMVTEIGGSTCVASPTSATTKDLKAHGICLRLASPHYKVALMSDEDYSPQQACASNYRLMGCSCSSRGGERCYVAPSSDGSKCEAVGLDGKVQVQAHCIRSLAVTETKVVTGASASESHAVCTDMDLVGCHCKGPACKGARPMGLQKNECKALATSASENVEAVAICAKLADYGTTELPGVEYLTGGQVANAENVPAAGEPIQSMYCGTTGSWSSLVDKQGCANLKVQTRSTMDWKCSSSGCQNANLAPDQTQHAQLLVTSDGAARCPAGWVMVRIECKDDCKTFQVECRPPSPGSPWYLSGGRSYTPWFNGETGSAMGSCGQALAIGLECAKSSWLRDSSCKLVRLVCRRVALHADDSKASHSSFDMSFAEPRWTEFISSTGFSEAFSQFQFT</sequence>
<dbReference type="InterPro" id="IPR024079">
    <property type="entry name" value="MetalloPept_cat_dom_sf"/>
</dbReference>